<dbReference type="NCBIfam" id="NF002346">
    <property type="entry name" value="PRK01305.2-3"/>
    <property type="match status" value="1"/>
</dbReference>
<dbReference type="GO" id="GO:0008914">
    <property type="term" value="F:leucyl-tRNA--protein transferase activity"/>
    <property type="evidence" value="ECO:0007669"/>
    <property type="project" value="UniProtKB-UniRule"/>
</dbReference>
<keyword evidence="2 4" id="KW-0808">Transferase</keyword>
<dbReference type="AlphaFoldDB" id="H8L006"/>
<organism evidence="7 8">
    <name type="scientific">Frateuria aurantia (strain ATCC 33424 / DSM 6220 / KCTC 2777 / LMG 1558 / NBRC 3245 / NCIMB 13370)</name>
    <name type="common">Acetobacter aurantius</name>
    <dbReference type="NCBI Taxonomy" id="767434"/>
    <lineage>
        <taxon>Bacteria</taxon>
        <taxon>Pseudomonadati</taxon>
        <taxon>Pseudomonadota</taxon>
        <taxon>Gammaproteobacteria</taxon>
        <taxon>Lysobacterales</taxon>
        <taxon>Rhodanobacteraceae</taxon>
        <taxon>Frateuria</taxon>
    </lineage>
</organism>
<dbReference type="Pfam" id="PF04376">
    <property type="entry name" value="ATE_N"/>
    <property type="match status" value="1"/>
</dbReference>
<dbReference type="OrthoDB" id="9782022at2"/>
<sequence>MRSDLIRLFQTPPQACGYYPERSAQNLLIDPHQPDLAGLYGAALEQGFRRAGDQLYLPRCSACQACIPTRIEVAAFRPDRSQRRNLRDNADVRISLQPAQYNQERFELYARYLRWRHPDGGMDEAEPEDFTHFLRADWSPTWFMEFRLAGELIAVAVTDICEQGLSAVYTFYAPEHASRGLGTLAVLQQVELARQRELAWVYLGFWIAGHPKMDYKRRFQPLQLRGSHGWKPMLPTTGKD</sequence>
<evidence type="ECO:0000256" key="2">
    <source>
        <dbReference type="ARBA" id="ARBA00022679"/>
    </source>
</evidence>
<dbReference type="PIRSF" id="PIRSF037208">
    <property type="entry name" value="ATE_pro_prd"/>
    <property type="match status" value="1"/>
</dbReference>
<keyword evidence="1 4" id="KW-0963">Cytoplasm</keyword>
<dbReference type="NCBIfam" id="NF002342">
    <property type="entry name" value="PRK01305.1-3"/>
    <property type="match status" value="1"/>
</dbReference>
<dbReference type="RefSeq" id="WP_014402293.1">
    <property type="nucleotide sequence ID" value="NC_017033.1"/>
</dbReference>
<dbReference type="PANTHER" id="PTHR21367">
    <property type="entry name" value="ARGININE-TRNA-PROTEIN TRANSFERASE 1"/>
    <property type="match status" value="1"/>
</dbReference>
<evidence type="ECO:0000259" key="5">
    <source>
        <dbReference type="Pfam" id="PF04376"/>
    </source>
</evidence>
<dbReference type="InterPro" id="IPR007472">
    <property type="entry name" value="N-end_Aminoacyl_Trfase_C"/>
</dbReference>
<keyword evidence="3 4" id="KW-0012">Acyltransferase</keyword>
<dbReference type="InterPro" id="IPR017138">
    <property type="entry name" value="Asp_Glu_LeuTrfase"/>
</dbReference>
<evidence type="ECO:0000256" key="3">
    <source>
        <dbReference type="ARBA" id="ARBA00023315"/>
    </source>
</evidence>
<comment type="similarity">
    <text evidence="4">Belongs to the R-transferase family. Bpt subfamily.</text>
</comment>
<feature type="domain" description="N-end rule aminoacyl transferase C-terminal" evidence="6">
    <location>
        <begin position="104"/>
        <end position="224"/>
    </location>
</feature>
<dbReference type="eggNOG" id="COG2935">
    <property type="taxonomic scope" value="Bacteria"/>
</dbReference>
<comment type="subcellular location">
    <subcellularLocation>
        <location evidence="4">Cytoplasm</location>
    </subcellularLocation>
</comment>
<accession>H8L006</accession>
<dbReference type="InterPro" id="IPR030700">
    <property type="entry name" value="N-end_Aminoacyl_Trfase"/>
</dbReference>
<dbReference type="Proteomes" id="UP000005234">
    <property type="component" value="Chromosome"/>
</dbReference>
<dbReference type="GO" id="GO:0005737">
    <property type="term" value="C:cytoplasm"/>
    <property type="evidence" value="ECO:0007669"/>
    <property type="project" value="UniProtKB-SubCell"/>
</dbReference>
<evidence type="ECO:0000313" key="8">
    <source>
        <dbReference type="Proteomes" id="UP000005234"/>
    </source>
</evidence>
<dbReference type="HAMAP" id="MF_00689">
    <property type="entry name" value="Bpt"/>
    <property type="match status" value="1"/>
</dbReference>
<comment type="catalytic activity">
    <reaction evidence="4">
        <text>N-terminal L-glutamyl-[protein] + L-leucyl-tRNA(Leu) = N-terminal L-leucyl-L-glutamyl-[protein] + tRNA(Leu) + H(+)</text>
        <dbReference type="Rhea" id="RHEA:50412"/>
        <dbReference type="Rhea" id="RHEA-COMP:9613"/>
        <dbReference type="Rhea" id="RHEA-COMP:9622"/>
        <dbReference type="Rhea" id="RHEA-COMP:12664"/>
        <dbReference type="Rhea" id="RHEA-COMP:12668"/>
        <dbReference type="ChEBI" id="CHEBI:15378"/>
        <dbReference type="ChEBI" id="CHEBI:64721"/>
        <dbReference type="ChEBI" id="CHEBI:78442"/>
        <dbReference type="ChEBI" id="CHEBI:78494"/>
        <dbReference type="ChEBI" id="CHEBI:133041"/>
        <dbReference type="EC" id="2.3.2.29"/>
    </reaction>
</comment>
<reference evidence="7" key="1">
    <citation type="submission" date="2012-02" db="EMBL/GenBank/DDBJ databases">
        <title>The complete genome of Frateuria aurantia DSM 6220.</title>
        <authorList>
            <consortium name="US DOE Joint Genome Institute (JGI-PGF)"/>
            <person name="Lucas S."/>
            <person name="Copeland A."/>
            <person name="Lapidus A."/>
            <person name="Glavina del Rio T."/>
            <person name="Dalin E."/>
            <person name="Tice H."/>
            <person name="Bruce D."/>
            <person name="Goodwin L."/>
            <person name="Pitluck S."/>
            <person name="Peters L."/>
            <person name="Ovchinnikova G."/>
            <person name="Teshima H."/>
            <person name="Kyrpides N."/>
            <person name="Mavromatis K."/>
            <person name="Ivanova N."/>
            <person name="Brettin T."/>
            <person name="Detter J.C."/>
            <person name="Han C."/>
            <person name="Larimer F."/>
            <person name="Land M."/>
            <person name="Hauser L."/>
            <person name="Markowitz V."/>
            <person name="Cheng J.-F."/>
            <person name="Hugenholtz P."/>
            <person name="Woyke T."/>
            <person name="Wu D."/>
            <person name="Brambilla E."/>
            <person name="Klenk H.-P."/>
            <person name="Eisen J.A."/>
        </authorList>
    </citation>
    <scope>NUCLEOTIDE SEQUENCE</scope>
    <source>
        <strain evidence="7">DSM 6220</strain>
    </source>
</reference>
<dbReference type="EMBL" id="CP003350">
    <property type="protein sequence ID" value="AFC85287.1"/>
    <property type="molecule type" value="Genomic_DNA"/>
</dbReference>
<dbReference type="KEGG" id="fau:Fraau_0816"/>
<dbReference type="InterPro" id="IPR016181">
    <property type="entry name" value="Acyl_CoA_acyltransferase"/>
</dbReference>
<evidence type="ECO:0000256" key="4">
    <source>
        <dbReference type="HAMAP-Rule" id="MF_00689"/>
    </source>
</evidence>
<comment type="function">
    <text evidence="4">Functions in the N-end rule pathway of protein degradation where it conjugates Leu from its aminoacyl-tRNA to the N-termini of proteins containing an N-terminal aspartate or glutamate.</text>
</comment>
<proteinExistence type="inferred from homology"/>
<dbReference type="EC" id="2.3.2.29" evidence="4"/>
<dbReference type="GO" id="GO:0004057">
    <property type="term" value="F:arginyl-tRNA--protein transferase activity"/>
    <property type="evidence" value="ECO:0007669"/>
    <property type="project" value="InterPro"/>
</dbReference>
<gene>
    <name evidence="4" type="primary">bpt</name>
    <name evidence="7" type="ordered locus">Fraau_0816</name>
</gene>
<comment type="catalytic activity">
    <reaction evidence="4">
        <text>N-terminal L-aspartyl-[protein] + L-leucyl-tRNA(Leu) = N-terminal L-leucyl-L-aspartyl-[protein] + tRNA(Leu) + H(+)</text>
        <dbReference type="Rhea" id="RHEA:50420"/>
        <dbReference type="Rhea" id="RHEA-COMP:9613"/>
        <dbReference type="Rhea" id="RHEA-COMP:9622"/>
        <dbReference type="Rhea" id="RHEA-COMP:12669"/>
        <dbReference type="Rhea" id="RHEA-COMP:12674"/>
        <dbReference type="ChEBI" id="CHEBI:15378"/>
        <dbReference type="ChEBI" id="CHEBI:64720"/>
        <dbReference type="ChEBI" id="CHEBI:78442"/>
        <dbReference type="ChEBI" id="CHEBI:78494"/>
        <dbReference type="ChEBI" id="CHEBI:133042"/>
        <dbReference type="EC" id="2.3.2.29"/>
    </reaction>
</comment>
<dbReference type="STRING" id="767434.Fraau_0816"/>
<evidence type="ECO:0000313" key="7">
    <source>
        <dbReference type="EMBL" id="AFC85287.1"/>
    </source>
</evidence>
<dbReference type="InterPro" id="IPR007471">
    <property type="entry name" value="N-end_Aminoacyl_Trfase_N"/>
</dbReference>
<dbReference type="NCBIfam" id="NF002341">
    <property type="entry name" value="PRK01305.1-1"/>
    <property type="match status" value="1"/>
</dbReference>
<feature type="domain" description="N-end aminoacyl transferase N-terminal" evidence="5">
    <location>
        <begin position="15"/>
        <end position="84"/>
    </location>
</feature>
<protein>
    <recommendedName>
        <fullName evidence="4">Aspartate/glutamate leucyltransferase</fullName>
        <ecNumber evidence="4">2.3.2.29</ecNumber>
    </recommendedName>
</protein>
<dbReference type="Pfam" id="PF04377">
    <property type="entry name" value="ATE_C"/>
    <property type="match status" value="1"/>
</dbReference>
<name>H8L006_FRAAD</name>
<evidence type="ECO:0000256" key="1">
    <source>
        <dbReference type="ARBA" id="ARBA00022490"/>
    </source>
</evidence>
<dbReference type="GO" id="GO:0071596">
    <property type="term" value="P:ubiquitin-dependent protein catabolic process via the N-end rule pathway"/>
    <property type="evidence" value="ECO:0007669"/>
    <property type="project" value="InterPro"/>
</dbReference>
<dbReference type="HOGENOM" id="CLU_077607_0_0_6"/>
<evidence type="ECO:0000259" key="6">
    <source>
        <dbReference type="Pfam" id="PF04377"/>
    </source>
</evidence>
<keyword evidence="8" id="KW-1185">Reference proteome</keyword>
<dbReference type="PANTHER" id="PTHR21367:SF1">
    <property type="entry name" value="ARGINYL-TRNA--PROTEIN TRANSFERASE 1"/>
    <property type="match status" value="1"/>
</dbReference>
<dbReference type="SUPFAM" id="SSF55729">
    <property type="entry name" value="Acyl-CoA N-acyltransferases (Nat)"/>
    <property type="match status" value="1"/>
</dbReference>